<comment type="caution">
    <text evidence="2">The sequence shown here is derived from an EMBL/GenBank/DDBJ whole genome shotgun (WGS) entry which is preliminary data.</text>
</comment>
<dbReference type="EMBL" id="JBHSLW010000034">
    <property type="protein sequence ID" value="MFC5421921.1"/>
    <property type="molecule type" value="Genomic_DNA"/>
</dbReference>
<evidence type="ECO:0000259" key="1">
    <source>
        <dbReference type="Pfam" id="PF00188"/>
    </source>
</evidence>
<dbReference type="InterPro" id="IPR035940">
    <property type="entry name" value="CAP_sf"/>
</dbReference>
<dbReference type="SUPFAM" id="SSF55797">
    <property type="entry name" value="PR-1-like"/>
    <property type="match status" value="1"/>
</dbReference>
<evidence type="ECO:0000313" key="2">
    <source>
        <dbReference type="EMBL" id="MFC5421921.1"/>
    </source>
</evidence>
<reference evidence="3" key="1">
    <citation type="journal article" date="2019" name="Int. J. Syst. Evol. Microbiol.">
        <title>The Global Catalogue of Microorganisms (GCM) 10K type strain sequencing project: providing services to taxonomists for standard genome sequencing and annotation.</title>
        <authorList>
            <consortium name="The Broad Institute Genomics Platform"/>
            <consortium name="The Broad Institute Genome Sequencing Center for Infectious Disease"/>
            <person name="Wu L."/>
            <person name="Ma J."/>
        </authorList>
    </citation>
    <scope>NUCLEOTIDE SEQUENCE [LARGE SCALE GENOMIC DNA]</scope>
    <source>
        <strain evidence="3">NCAIM B.01391</strain>
    </source>
</reference>
<dbReference type="InterPro" id="IPR014044">
    <property type="entry name" value="CAP_dom"/>
</dbReference>
<dbReference type="PANTHER" id="PTHR31157:SF1">
    <property type="entry name" value="SCP DOMAIN-CONTAINING PROTEIN"/>
    <property type="match status" value="1"/>
</dbReference>
<accession>A0ABW0IUC3</accession>
<evidence type="ECO:0000313" key="3">
    <source>
        <dbReference type="Proteomes" id="UP001596053"/>
    </source>
</evidence>
<feature type="domain" description="SCP" evidence="1">
    <location>
        <begin position="65"/>
        <end position="171"/>
    </location>
</feature>
<dbReference type="PANTHER" id="PTHR31157">
    <property type="entry name" value="SCP DOMAIN-CONTAINING PROTEIN"/>
    <property type="match status" value="1"/>
</dbReference>
<dbReference type="RefSeq" id="WP_377800225.1">
    <property type="nucleotide sequence ID" value="NZ_JBHSLW010000034.1"/>
</dbReference>
<protein>
    <submittedName>
        <fullName evidence="2">CAP domain-containing protein</fullName>
    </submittedName>
</protein>
<dbReference type="CDD" id="cd05379">
    <property type="entry name" value="CAP_bacterial"/>
    <property type="match status" value="1"/>
</dbReference>
<dbReference type="Pfam" id="PF00188">
    <property type="entry name" value="CAP"/>
    <property type="match status" value="1"/>
</dbReference>
<dbReference type="Proteomes" id="UP001596053">
    <property type="component" value="Unassembled WGS sequence"/>
</dbReference>
<sequence length="176" mass="18556">MRLFPALPVPEQRRRSMSCPAALAAALSVLNLAGCTEPVRTQPAFYRDLGSPSAKVDAEAARATISAYRLNAGLGTLKLDPDLMQAAEQEAAAMAAADKPAQAEAVKAKLARAGQPGAEANLSAGYRRLAEAFSGWRDSPQHDRVMKAPNATRMGIASAYAAGSKYQVYWALVVAP</sequence>
<dbReference type="Gene3D" id="3.40.33.10">
    <property type="entry name" value="CAP"/>
    <property type="match status" value="1"/>
</dbReference>
<organism evidence="2 3">
    <name type="scientific">Bosea eneae</name>
    <dbReference type="NCBI Taxonomy" id="151454"/>
    <lineage>
        <taxon>Bacteria</taxon>
        <taxon>Pseudomonadati</taxon>
        <taxon>Pseudomonadota</taxon>
        <taxon>Alphaproteobacteria</taxon>
        <taxon>Hyphomicrobiales</taxon>
        <taxon>Boseaceae</taxon>
        <taxon>Bosea</taxon>
    </lineage>
</organism>
<proteinExistence type="predicted"/>
<keyword evidence="3" id="KW-1185">Reference proteome</keyword>
<gene>
    <name evidence="2" type="ORF">ACFPOB_20375</name>
</gene>
<name>A0ABW0IUC3_9HYPH</name>